<gene>
    <name evidence="10" type="ORF">HB776_21775</name>
</gene>
<evidence type="ECO:0000259" key="9">
    <source>
        <dbReference type="Pfam" id="PF13844"/>
    </source>
</evidence>
<evidence type="ECO:0000256" key="7">
    <source>
        <dbReference type="ARBA" id="ARBA00022803"/>
    </source>
</evidence>
<dbReference type="InterPro" id="IPR037919">
    <property type="entry name" value="OGT"/>
</dbReference>
<dbReference type="InterPro" id="IPR011990">
    <property type="entry name" value="TPR-like_helical_dom_sf"/>
</dbReference>
<dbReference type="EMBL" id="CP050292">
    <property type="protein sequence ID" value="QND73536.1"/>
    <property type="molecule type" value="Genomic_DNA"/>
</dbReference>
<evidence type="ECO:0000256" key="8">
    <source>
        <dbReference type="PROSITE-ProRule" id="PRU00339"/>
    </source>
</evidence>
<dbReference type="GO" id="GO:0097363">
    <property type="term" value="F:protein O-acetylglucosaminyltransferase activity"/>
    <property type="evidence" value="ECO:0007669"/>
    <property type="project" value="UniProtKB-EC"/>
</dbReference>
<dbReference type="Gene3D" id="3.40.50.11380">
    <property type="match status" value="1"/>
</dbReference>
<dbReference type="RefSeq" id="WP_184512235.1">
    <property type="nucleotide sequence ID" value="NZ_CP050292.1"/>
</dbReference>
<name>A0A7G6U3F4_9BRAD</name>
<dbReference type="PANTHER" id="PTHR44366:SF1">
    <property type="entry name" value="UDP-N-ACETYLGLUCOSAMINE--PEPTIDE N-ACETYLGLUCOSAMINYLTRANSFERASE 110 KDA SUBUNIT"/>
    <property type="match status" value="1"/>
</dbReference>
<dbReference type="Gene3D" id="1.25.40.10">
    <property type="entry name" value="Tetratricopeptide repeat domain"/>
    <property type="match status" value="3"/>
</dbReference>
<reference evidence="11" key="1">
    <citation type="journal article" date="2020" name="Mol. Plant Microbe">
        <title>Rhizobial microsymbionts of the narrowly endemic Oxytropis species growing in Kamchatka are characterized by significant genetic diversity and possess a set of genes that are associated with T3SS and T6SS secretion systems and can affect the development of symbiosis.</title>
        <authorList>
            <person name="Safronova V."/>
            <person name="Guro P."/>
            <person name="Sazanova A."/>
            <person name="Kuznetsova I."/>
            <person name="Belimov A."/>
            <person name="Yakubov V."/>
            <person name="Chirak E."/>
            <person name="Afonin A."/>
            <person name="Gogolev Y."/>
            <person name="Andronov E."/>
            <person name="Tikhonovich I."/>
        </authorList>
    </citation>
    <scope>NUCLEOTIDE SEQUENCE [LARGE SCALE GENOMIC DNA]</scope>
    <source>
        <strain evidence="11">581</strain>
    </source>
</reference>
<dbReference type="Gene3D" id="3.40.50.2000">
    <property type="entry name" value="Glycogen Phosphorylase B"/>
    <property type="match status" value="1"/>
</dbReference>
<comment type="pathway">
    <text evidence="1">Protein modification; protein glycosylation.</text>
</comment>
<dbReference type="SUPFAM" id="SSF48439">
    <property type="entry name" value="Protein prenylyltransferase"/>
    <property type="match status" value="1"/>
</dbReference>
<dbReference type="PROSITE" id="PS50005">
    <property type="entry name" value="TPR"/>
    <property type="match status" value="3"/>
</dbReference>
<evidence type="ECO:0000256" key="3">
    <source>
        <dbReference type="ARBA" id="ARBA00011970"/>
    </source>
</evidence>
<evidence type="ECO:0000256" key="5">
    <source>
        <dbReference type="ARBA" id="ARBA00022679"/>
    </source>
</evidence>
<keyword evidence="7 8" id="KW-0802">TPR repeat</keyword>
<sequence>MASPAELFQSAFAAFQQGRLQEAERGFSKFLRKDPKHFPALNILAIVLVALKRHAEAEPHLKAALRINATSDATFYNYGLVLKALNRPDEALQRFTESLALNPGNAETLNNRGTVLNDLRDYPAALADFDRALVLRPRYAAAFFNKSKSLAELKRYDEALAACGSALALQPDLAEAWFGRGYIFGQMRMPAQAVEAYGRARQFNPDMPLLKGNLLHQKMLVCDWHDANALIAEIEVDLIVGKLAAEPFGWQGVATSERSLQRCAELTNASRFPMQAPLLRASPTGPNAKIRVGYLSGEFRQQATSLLLVGVLEQHDKSAFEIFAIDNGYDDGSDIRRRIAGAVDGIVDISTLNDPQAVAALRAQRIDILVNLNGYFGEQRTGVFARRAAPVQVNYLGFPGTLGASFMDYILADQHVLPPEHRQFYSEKVAWLPNCYQANDDRREISTRAFTRAEVGLPAQGFVFCCFNNAYKITPDVFDSWMRILSAVDGSVLWLLEDSAAAVANLRREAELRGIDPARLVFAARMLPAEHLARHRCADLFLDTLPYNAHTTASDALWAGLPLLTCRGETFAGRVAASLLQNLGVPELIAAKRDDYERMAIELAENPERLSSIREKLSANRLNMPAFDTRRLARDIETAFRKMAERARAGLAPAHIMFPANDSGQ</sequence>
<dbReference type="Pfam" id="PF13424">
    <property type="entry name" value="TPR_12"/>
    <property type="match status" value="1"/>
</dbReference>
<dbReference type="Proteomes" id="UP000515291">
    <property type="component" value="Chromosome"/>
</dbReference>
<keyword evidence="4" id="KW-0328">Glycosyltransferase</keyword>
<dbReference type="Pfam" id="PF13844">
    <property type="entry name" value="Glyco_transf_41"/>
    <property type="match status" value="2"/>
</dbReference>
<feature type="domain" description="O-GlcNAc transferase C-terminal" evidence="9">
    <location>
        <begin position="286"/>
        <end position="443"/>
    </location>
</feature>
<dbReference type="InterPro" id="IPR019734">
    <property type="entry name" value="TPR_rpt"/>
</dbReference>
<feature type="domain" description="O-GlcNAc transferase C-terminal" evidence="9">
    <location>
        <begin position="451"/>
        <end position="635"/>
    </location>
</feature>
<evidence type="ECO:0000313" key="11">
    <source>
        <dbReference type="Proteomes" id="UP000515291"/>
    </source>
</evidence>
<accession>A0A7G6U3F4</accession>
<dbReference type="KEGG" id="trb:HB776_21775"/>
<dbReference type="EC" id="2.4.1.255" evidence="3"/>
<feature type="repeat" description="TPR" evidence="8">
    <location>
        <begin position="106"/>
        <end position="139"/>
    </location>
</feature>
<feature type="repeat" description="TPR" evidence="8">
    <location>
        <begin position="174"/>
        <end position="207"/>
    </location>
</feature>
<dbReference type="AlphaFoldDB" id="A0A7G6U3F4"/>
<organism evidence="10 11">
    <name type="scientific">Tardiphaga robiniae</name>
    <dbReference type="NCBI Taxonomy" id="943830"/>
    <lineage>
        <taxon>Bacteria</taxon>
        <taxon>Pseudomonadati</taxon>
        <taxon>Pseudomonadota</taxon>
        <taxon>Alphaproteobacteria</taxon>
        <taxon>Hyphomicrobiales</taxon>
        <taxon>Nitrobacteraceae</taxon>
        <taxon>Tardiphaga</taxon>
    </lineage>
</organism>
<dbReference type="PANTHER" id="PTHR44366">
    <property type="entry name" value="UDP-N-ACETYLGLUCOSAMINE--PEPTIDE N-ACETYLGLUCOSAMINYLTRANSFERASE 110 KDA SUBUNIT"/>
    <property type="match status" value="1"/>
</dbReference>
<dbReference type="InterPro" id="IPR029489">
    <property type="entry name" value="OGT/SEC/SPY_C"/>
</dbReference>
<dbReference type="GO" id="GO:0006493">
    <property type="term" value="P:protein O-linked glycosylation"/>
    <property type="evidence" value="ECO:0007669"/>
    <property type="project" value="InterPro"/>
</dbReference>
<evidence type="ECO:0000256" key="2">
    <source>
        <dbReference type="ARBA" id="ARBA00005386"/>
    </source>
</evidence>
<comment type="similarity">
    <text evidence="2">Belongs to the glycosyltransferase 41 family. O-GlcNAc transferase subfamily.</text>
</comment>
<keyword evidence="5" id="KW-0808">Transferase</keyword>
<dbReference type="Pfam" id="PF13432">
    <property type="entry name" value="TPR_16"/>
    <property type="match status" value="1"/>
</dbReference>
<feature type="repeat" description="TPR" evidence="8">
    <location>
        <begin position="72"/>
        <end position="105"/>
    </location>
</feature>
<proteinExistence type="inferred from homology"/>
<evidence type="ECO:0000256" key="4">
    <source>
        <dbReference type="ARBA" id="ARBA00022676"/>
    </source>
</evidence>
<evidence type="ECO:0000313" key="10">
    <source>
        <dbReference type="EMBL" id="QND73536.1"/>
    </source>
</evidence>
<evidence type="ECO:0000256" key="6">
    <source>
        <dbReference type="ARBA" id="ARBA00022737"/>
    </source>
</evidence>
<dbReference type="SMART" id="SM00028">
    <property type="entry name" value="TPR"/>
    <property type="match status" value="6"/>
</dbReference>
<protein>
    <recommendedName>
        <fullName evidence="3">protein O-GlcNAc transferase</fullName>
        <ecNumber evidence="3">2.4.1.255</ecNumber>
    </recommendedName>
</protein>
<evidence type="ECO:0000256" key="1">
    <source>
        <dbReference type="ARBA" id="ARBA00004922"/>
    </source>
</evidence>
<keyword evidence="6" id="KW-0677">Repeat</keyword>